<feature type="binding site" evidence="16">
    <location>
        <position position="373"/>
    </location>
    <ligand>
        <name>Ca(2+)</name>
        <dbReference type="ChEBI" id="CHEBI:29108"/>
        <label>1</label>
    </ligand>
</feature>
<evidence type="ECO:0000256" key="16">
    <source>
        <dbReference type="PIRSR" id="PIRSR600823-3"/>
    </source>
</evidence>
<name>A0A4Y7KY14_PAPSO</name>
<dbReference type="GO" id="GO:0046872">
    <property type="term" value="F:metal ion binding"/>
    <property type="evidence" value="ECO:0007669"/>
    <property type="project" value="UniProtKB-KW"/>
</dbReference>
<feature type="binding site" evidence="16">
    <location>
        <position position="545"/>
    </location>
    <ligand>
        <name>Ca(2+)</name>
        <dbReference type="ChEBI" id="CHEBI:29108"/>
        <label>2</label>
    </ligand>
</feature>
<feature type="active site" description="Proton acceptor" evidence="14">
    <location>
        <position position="372"/>
    </location>
</feature>
<dbReference type="SUPFAM" id="SSF48113">
    <property type="entry name" value="Heme-dependent peroxidases"/>
    <property type="match status" value="2"/>
</dbReference>
<keyword evidence="9 16" id="KW-0106">Calcium</keyword>
<keyword evidence="12 18" id="KW-1015">Disulfide bond</keyword>
<comment type="similarity">
    <text evidence="3">Belongs to the peroxidase family. Ascorbate peroxidase subfamily.</text>
</comment>
<evidence type="ECO:0000256" key="3">
    <source>
        <dbReference type="ARBA" id="ARBA00006873"/>
    </source>
</evidence>
<dbReference type="STRING" id="3469.A0A4Y7KY14"/>
<organism evidence="22 23">
    <name type="scientific">Papaver somniferum</name>
    <name type="common">Opium poppy</name>
    <dbReference type="NCBI Taxonomy" id="3469"/>
    <lineage>
        <taxon>Eukaryota</taxon>
        <taxon>Viridiplantae</taxon>
        <taxon>Streptophyta</taxon>
        <taxon>Embryophyta</taxon>
        <taxon>Tracheophyta</taxon>
        <taxon>Spermatophyta</taxon>
        <taxon>Magnoliopsida</taxon>
        <taxon>Ranunculales</taxon>
        <taxon>Papaveraceae</taxon>
        <taxon>Papaveroideae</taxon>
        <taxon>Papaver</taxon>
    </lineage>
</organism>
<dbReference type="InterPro" id="IPR033905">
    <property type="entry name" value="Secretory_peroxidase"/>
</dbReference>
<dbReference type="FunFam" id="1.10.520.10:FF:000009">
    <property type="entry name" value="Peroxidase"/>
    <property type="match status" value="2"/>
</dbReference>
<feature type="binding site" evidence="16">
    <location>
        <position position="378"/>
    </location>
    <ligand>
        <name>Ca(2+)</name>
        <dbReference type="ChEBI" id="CHEBI:29108"/>
        <label>1</label>
    </ligand>
</feature>
<dbReference type="InterPro" id="IPR019794">
    <property type="entry name" value="Peroxidases_AS"/>
</dbReference>
<dbReference type="Gramene" id="RZC78194">
    <property type="protein sequence ID" value="RZC78194"/>
    <property type="gene ID" value="C5167_002394"/>
</dbReference>
<evidence type="ECO:0000256" key="19">
    <source>
        <dbReference type="SAM" id="Phobius"/>
    </source>
</evidence>
<feature type="binding site" evidence="16">
    <location>
        <position position="552"/>
    </location>
    <ligand>
        <name>Ca(2+)</name>
        <dbReference type="ChEBI" id="CHEBI:29108"/>
        <label>2</label>
    </ligand>
</feature>
<evidence type="ECO:0000256" key="20">
    <source>
        <dbReference type="SAM" id="SignalP"/>
    </source>
</evidence>
<evidence type="ECO:0000256" key="10">
    <source>
        <dbReference type="ARBA" id="ARBA00023002"/>
    </source>
</evidence>
<dbReference type="GO" id="GO:0020037">
    <property type="term" value="F:heme binding"/>
    <property type="evidence" value="ECO:0007669"/>
    <property type="project" value="InterPro"/>
</dbReference>
<evidence type="ECO:0000256" key="11">
    <source>
        <dbReference type="ARBA" id="ARBA00023004"/>
    </source>
</evidence>
<keyword evidence="11 16" id="KW-0408">Iron</keyword>
<keyword evidence="23" id="KW-1185">Reference proteome</keyword>
<feature type="chain" id="PRO_5021381259" description="peroxidase" evidence="20">
    <location>
        <begin position="27"/>
        <end position="624"/>
    </location>
</feature>
<dbReference type="PANTHER" id="PTHR31388:SF126">
    <property type="entry name" value="PEROXIDASE"/>
    <property type="match status" value="1"/>
</dbReference>
<dbReference type="PROSITE" id="PS00436">
    <property type="entry name" value="PEROXIDASE_2"/>
    <property type="match status" value="2"/>
</dbReference>
<feature type="disulfide bond" evidence="18">
    <location>
        <begin position="341"/>
        <end position="421"/>
    </location>
</feature>
<evidence type="ECO:0000256" key="17">
    <source>
        <dbReference type="PIRSR" id="PIRSR600823-4"/>
    </source>
</evidence>
<feature type="signal peptide" evidence="20">
    <location>
        <begin position="1"/>
        <end position="26"/>
    </location>
</feature>
<gene>
    <name evidence="22" type="ORF">C5167_002394</name>
</gene>
<accession>A0A4Y7KY14</accession>
<feature type="transmembrane region" description="Helical" evidence="19">
    <location>
        <begin position="312"/>
        <end position="333"/>
    </location>
</feature>
<evidence type="ECO:0000256" key="2">
    <source>
        <dbReference type="ARBA" id="ARBA00004613"/>
    </source>
</evidence>
<feature type="site" description="Transition state stabilizer" evidence="17">
    <location>
        <position position="368"/>
    </location>
</feature>
<dbReference type="PROSITE" id="PS50873">
    <property type="entry name" value="PEROXIDASE_4"/>
    <property type="match status" value="2"/>
</dbReference>
<feature type="binding site" evidence="15">
    <location>
        <position position="470"/>
    </location>
    <ligand>
        <name>substrate</name>
    </ligand>
</feature>
<keyword evidence="13" id="KW-0325">Glycoprotein</keyword>
<dbReference type="FunFam" id="1.10.420.10:FF:000001">
    <property type="entry name" value="Peroxidase"/>
    <property type="match status" value="1"/>
</dbReference>
<dbReference type="Gene3D" id="1.10.420.10">
    <property type="entry name" value="Peroxidase, domain 2"/>
    <property type="match status" value="2"/>
</dbReference>
<dbReference type="InterPro" id="IPR002016">
    <property type="entry name" value="Haem_peroxidase"/>
</dbReference>
<dbReference type="PROSITE" id="PS00435">
    <property type="entry name" value="PEROXIDASE_1"/>
    <property type="match status" value="2"/>
</dbReference>
<evidence type="ECO:0000256" key="7">
    <source>
        <dbReference type="ARBA" id="ARBA00022723"/>
    </source>
</evidence>
<evidence type="ECO:0000256" key="13">
    <source>
        <dbReference type="ARBA" id="ARBA00023180"/>
    </source>
</evidence>
<dbReference type="AlphaFoldDB" id="A0A4Y7KY14"/>
<keyword evidence="19" id="KW-0472">Membrane</keyword>
<dbReference type="CDD" id="cd00693">
    <property type="entry name" value="secretory_peroxidase"/>
    <property type="match status" value="2"/>
</dbReference>
<comment type="catalytic activity">
    <reaction evidence="1">
        <text>2 a phenolic donor + H2O2 = 2 a phenolic radical donor + 2 H2O</text>
        <dbReference type="Rhea" id="RHEA:56136"/>
        <dbReference type="ChEBI" id="CHEBI:15377"/>
        <dbReference type="ChEBI" id="CHEBI:16240"/>
        <dbReference type="ChEBI" id="CHEBI:139520"/>
        <dbReference type="ChEBI" id="CHEBI:139521"/>
        <dbReference type="EC" id="1.11.1.7"/>
    </reaction>
</comment>
<keyword evidence="6" id="KW-0349">Heme</keyword>
<feature type="binding site" evidence="16">
    <location>
        <position position="382"/>
    </location>
    <ligand>
        <name>Ca(2+)</name>
        <dbReference type="ChEBI" id="CHEBI:29108"/>
        <label>1</label>
    </ligand>
</feature>
<dbReference type="PRINTS" id="PR00461">
    <property type="entry name" value="PLPEROXIDASE"/>
</dbReference>
<dbReference type="PRINTS" id="PR00458">
    <property type="entry name" value="PEROXIDASE"/>
</dbReference>
<dbReference type="InterPro" id="IPR000823">
    <property type="entry name" value="Peroxidase_pln"/>
</dbReference>
<dbReference type="InterPro" id="IPR019793">
    <property type="entry name" value="Peroxidases_heam-ligand_BS"/>
</dbReference>
<evidence type="ECO:0000256" key="15">
    <source>
        <dbReference type="PIRSR" id="PIRSR600823-2"/>
    </source>
</evidence>
<feature type="binding site" evidence="16">
    <location>
        <position position="394"/>
    </location>
    <ligand>
        <name>Ca(2+)</name>
        <dbReference type="ChEBI" id="CHEBI:29108"/>
        <label>1</label>
    </ligand>
</feature>
<evidence type="ECO:0000313" key="22">
    <source>
        <dbReference type="EMBL" id="RZC78194.1"/>
    </source>
</evidence>
<feature type="domain" description="Plant heme peroxidase family profile" evidence="21">
    <location>
        <begin position="26"/>
        <end position="311"/>
    </location>
</feature>
<dbReference type="EC" id="1.11.1.7" evidence="4"/>
<feature type="binding site" description="axial binding residue" evidence="16">
    <location>
        <position position="500"/>
    </location>
    <ligand>
        <name>heme b</name>
        <dbReference type="ChEBI" id="CHEBI:60344"/>
    </ligand>
    <ligandPart>
        <name>Fe</name>
        <dbReference type="ChEBI" id="CHEBI:18248"/>
    </ligandPart>
</feature>
<evidence type="ECO:0000256" key="5">
    <source>
        <dbReference type="ARBA" id="ARBA00022559"/>
    </source>
</evidence>
<reference evidence="22 23" key="1">
    <citation type="journal article" date="2018" name="Science">
        <title>The opium poppy genome and morphinan production.</title>
        <authorList>
            <person name="Guo L."/>
            <person name="Winzer T."/>
            <person name="Yang X."/>
            <person name="Li Y."/>
            <person name="Ning Z."/>
            <person name="He Z."/>
            <person name="Teodor R."/>
            <person name="Lu Y."/>
            <person name="Bowser T.A."/>
            <person name="Graham I.A."/>
            <person name="Ye K."/>
        </authorList>
    </citation>
    <scope>NUCLEOTIDE SEQUENCE [LARGE SCALE GENOMIC DNA]</scope>
    <source>
        <strain evidence="23">cv. HN1</strain>
        <tissue evidence="22">Leaves</tissue>
    </source>
</reference>
<dbReference type="OMA" id="KFSATMA"/>
<evidence type="ECO:0000256" key="6">
    <source>
        <dbReference type="ARBA" id="ARBA00022617"/>
    </source>
</evidence>
<sequence>MASSNGFAYIFLAMLAVSLAATSSDALSTTFYNRVCPNALRTIKQVVTAAVNSDRRMGASLLRLHFHDCFVNGCDGSVLLDSTSTISGEKGAGGNFNSLRGFDVVDRIKAAVDRACGRPVVSCADILAVAARDSVVQLGGRSWNVELGRRDGTTASLSAANNALPGPGLSLQALKANFRNVGLNEQDLVVLSGGHTIGVSKCSNFKSRIYTETNIDPNFARNLRATCPRTGGDNRLGPLDTSATRFDTQYFKDLVNRRGLLHSDQVLFNGGSTDALVRRYSTNSAAFAADFGKSMIKMGKIRTINMADRNGFFYFLVGIVLVSVVITSSDALSTTFYHKVCPKALPTIKRLVYDAVNREHRMGASLLRLHFHDCFVNGCDGSVLLDSTSTIDGEKTAFGNINSLRGFEVVDRIKSEVNKICGAQVVSCADILAVAARDSVVQLGGPTWEVELGRRDSTTASRTDANNALPAPFMDLPALKQNFQNAGLDETDLVALSGGHAIGFSQCNNFKNRIYNESNIDPLFAQNRKKTCPSSGGDTRIAPFDPTADKFDTLYFKNLVKKRGLLHSDQALFNGVSTDALVRFYSTHASAFAADFGKSMIKMGRNKPLEGNSGQIRVNCRRIN</sequence>
<keyword evidence="8 20" id="KW-0732">Signal</keyword>
<dbReference type="PANTHER" id="PTHR31388">
    <property type="entry name" value="PEROXIDASE 72-RELATED"/>
    <property type="match status" value="1"/>
</dbReference>
<protein>
    <recommendedName>
        <fullName evidence="4">peroxidase</fullName>
        <ecNumber evidence="4">1.11.1.7</ecNumber>
    </recommendedName>
</protein>
<dbReference type="GO" id="GO:0140825">
    <property type="term" value="F:lactoperoxidase activity"/>
    <property type="evidence" value="ECO:0007669"/>
    <property type="project" value="UniProtKB-EC"/>
</dbReference>
<evidence type="ECO:0000256" key="1">
    <source>
        <dbReference type="ARBA" id="ARBA00000189"/>
    </source>
</evidence>
<dbReference type="GO" id="GO:0006979">
    <property type="term" value="P:response to oxidative stress"/>
    <property type="evidence" value="ECO:0007669"/>
    <property type="project" value="InterPro"/>
</dbReference>
<feature type="domain" description="Plant heme peroxidase family profile" evidence="21">
    <location>
        <begin position="331"/>
        <end position="624"/>
    </location>
</feature>
<dbReference type="InterPro" id="IPR010255">
    <property type="entry name" value="Haem_peroxidase_sf"/>
</dbReference>
<evidence type="ECO:0000256" key="18">
    <source>
        <dbReference type="PIRSR" id="PIRSR600823-5"/>
    </source>
</evidence>
<dbReference type="GO" id="GO:0005576">
    <property type="term" value="C:extracellular region"/>
    <property type="evidence" value="ECO:0007669"/>
    <property type="project" value="UniProtKB-SubCell"/>
</dbReference>
<dbReference type="Proteomes" id="UP000316621">
    <property type="component" value="Chromosome 9"/>
</dbReference>
<evidence type="ECO:0000313" key="23">
    <source>
        <dbReference type="Proteomes" id="UP000316621"/>
    </source>
</evidence>
<evidence type="ECO:0000256" key="9">
    <source>
        <dbReference type="ARBA" id="ARBA00022837"/>
    </source>
</evidence>
<evidence type="ECO:0000256" key="8">
    <source>
        <dbReference type="ARBA" id="ARBA00022729"/>
    </source>
</evidence>
<evidence type="ECO:0000256" key="12">
    <source>
        <dbReference type="ARBA" id="ARBA00023157"/>
    </source>
</evidence>
<comment type="subcellular location">
    <subcellularLocation>
        <location evidence="2">Secreted</location>
    </subcellularLocation>
</comment>
<keyword evidence="7 16" id="KW-0479">Metal-binding</keyword>
<dbReference type="Pfam" id="PF00141">
    <property type="entry name" value="peroxidase"/>
    <property type="match status" value="2"/>
</dbReference>
<comment type="cofactor">
    <cofactor evidence="16">
        <name>heme b</name>
        <dbReference type="ChEBI" id="CHEBI:60344"/>
    </cofactor>
    <text evidence="16">Binds 1 heme b (iron(II)-protoporphyrin IX) group per subunit.</text>
</comment>
<evidence type="ECO:0000256" key="4">
    <source>
        <dbReference type="ARBA" id="ARBA00012313"/>
    </source>
</evidence>
<dbReference type="FunFam" id="1.10.420.10:FF:000006">
    <property type="entry name" value="Peroxidase"/>
    <property type="match status" value="1"/>
</dbReference>
<keyword evidence="5" id="KW-0575">Peroxidase</keyword>
<keyword evidence="19" id="KW-1133">Transmembrane helix</keyword>
<keyword evidence="10" id="KW-0560">Oxidoreductase</keyword>
<comment type="cofactor">
    <cofactor evidence="16">
        <name>Ca(2+)</name>
        <dbReference type="ChEBI" id="CHEBI:29108"/>
    </cofactor>
    <text evidence="16">Binds 2 calcium ions per subunit.</text>
</comment>
<dbReference type="GO" id="GO:0042744">
    <property type="term" value="P:hydrogen peroxide catabolic process"/>
    <property type="evidence" value="ECO:0007669"/>
    <property type="project" value="InterPro"/>
</dbReference>
<dbReference type="EMBL" id="CM010723">
    <property type="protein sequence ID" value="RZC78194.1"/>
    <property type="molecule type" value="Genomic_DNA"/>
</dbReference>
<dbReference type="Gene3D" id="1.10.520.10">
    <property type="match status" value="2"/>
</dbReference>
<feature type="disulfide bond" evidence="18">
    <location>
        <begin position="374"/>
        <end position="379"/>
    </location>
</feature>
<feature type="disulfide bond" evidence="18">
    <location>
        <begin position="507"/>
        <end position="532"/>
    </location>
</feature>
<keyword evidence="19" id="KW-0812">Transmembrane</keyword>
<feature type="binding site" evidence="16">
    <location>
        <position position="376"/>
    </location>
    <ligand>
        <name>Ca(2+)</name>
        <dbReference type="ChEBI" id="CHEBI:29108"/>
        <label>1</label>
    </ligand>
</feature>
<evidence type="ECO:0000256" key="14">
    <source>
        <dbReference type="PIRSR" id="PIRSR600823-1"/>
    </source>
</evidence>
<feature type="disulfide bond" evidence="18">
    <location>
        <begin position="428"/>
        <end position="620"/>
    </location>
</feature>
<evidence type="ECO:0000259" key="21">
    <source>
        <dbReference type="PROSITE" id="PS50873"/>
    </source>
</evidence>
<proteinExistence type="inferred from homology"/>
<feature type="binding site" evidence="16">
    <location>
        <position position="380"/>
    </location>
    <ligand>
        <name>Ca(2+)</name>
        <dbReference type="ChEBI" id="CHEBI:29108"/>
        <label>1</label>
    </ligand>
</feature>